<evidence type="ECO:0000313" key="2">
    <source>
        <dbReference type="EMBL" id="CEN46888.1"/>
    </source>
</evidence>
<proteinExistence type="predicted"/>
<dbReference type="AlphaFoldDB" id="A0A0B7IAG1"/>
<dbReference type="Pfam" id="PF13568">
    <property type="entry name" value="OMP_b-brl_2"/>
    <property type="match status" value="1"/>
</dbReference>
<accession>A0A0B7IAG1</accession>
<evidence type="ECO:0000259" key="1">
    <source>
        <dbReference type="Pfam" id="PF13568"/>
    </source>
</evidence>
<dbReference type="InterPro" id="IPR025665">
    <property type="entry name" value="Beta-barrel_OMP_2"/>
</dbReference>
<keyword evidence="3" id="KW-1185">Reference proteome</keyword>
<reference evidence="2 3" key="1">
    <citation type="submission" date="2015-01" db="EMBL/GenBank/DDBJ databases">
        <authorList>
            <person name="Xiang T."/>
            <person name="Song Y."/>
            <person name="Huang L."/>
            <person name="Wang B."/>
            <person name="Wu P."/>
        </authorList>
    </citation>
    <scope>NUCLEOTIDE SEQUENCE [LARGE SCALE GENOMIC DNA]</scope>
    <source>
        <strain evidence="2 3">CcD38</strain>
    </source>
</reference>
<gene>
    <name evidence="2" type="ORF">CCAND38_380028</name>
</gene>
<sequence length="204" mass="22741">MNMKKILFLLFIGLFFQQVKAQYVGIKGGYNYASLSGDVNPGVELSRYHGFYGGVTMDFPLSNLFFVQTEGLYTRIGGTVNVTGSGVKVALDYISVPVLLGMKVYERLSAQVGPQFNFLAKKSKFSYKKNEEEVIVEKAFDNFDLLLGIGLKYTTSSGYFVEARFNQGLTNIADSSNESLKKMNISSTNNFKNSYISIGMGYRF</sequence>
<dbReference type="SUPFAM" id="SSF56925">
    <property type="entry name" value="OMPA-like"/>
    <property type="match status" value="1"/>
</dbReference>
<dbReference type="InterPro" id="IPR011250">
    <property type="entry name" value="OMP/PagP_B-barrel"/>
</dbReference>
<dbReference type="EMBL" id="CDOI01000149">
    <property type="protein sequence ID" value="CEN46888.1"/>
    <property type="molecule type" value="Genomic_DNA"/>
</dbReference>
<name>A0A0B7IAG1_9FLAO</name>
<protein>
    <submittedName>
        <fullName evidence="2">Outer membrane insertion signal domain protein</fullName>
    </submittedName>
</protein>
<evidence type="ECO:0000313" key="3">
    <source>
        <dbReference type="Proteomes" id="UP000045051"/>
    </source>
</evidence>
<dbReference type="Proteomes" id="UP000045051">
    <property type="component" value="Unassembled WGS sequence"/>
</dbReference>
<organism evidence="2 3">
    <name type="scientific">Capnocytophaga canis</name>
    <dbReference type="NCBI Taxonomy" id="1848903"/>
    <lineage>
        <taxon>Bacteria</taxon>
        <taxon>Pseudomonadati</taxon>
        <taxon>Bacteroidota</taxon>
        <taxon>Flavobacteriia</taxon>
        <taxon>Flavobacteriales</taxon>
        <taxon>Flavobacteriaceae</taxon>
        <taxon>Capnocytophaga</taxon>
    </lineage>
</organism>
<feature type="domain" description="Outer membrane protein beta-barrel" evidence="1">
    <location>
        <begin position="24"/>
        <end position="173"/>
    </location>
</feature>